<organism evidence="3 4">
    <name type="scientific">Aciditerrimonas ferrireducens</name>
    <dbReference type="NCBI Taxonomy" id="667306"/>
    <lineage>
        <taxon>Bacteria</taxon>
        <taxon>Bacillati</taxon>
        <taxon>Actinomycetota</taxon>
        <taxon>Acidimicrobiia</taxon>
        <taxon>Acidimicrobiales</taxon>
        <taxon>Acidimicrobiaceae</taxon>
        <taxon>Aciditerrimonas</taxon>
    </lineage>
</organism>
<sequence>MAGAGATSRAAGRLPARAYVAALVALGCLVSAMVAIAAWDPFSWHAYDAGYPSLAAALTVAGVVTALGTLLSLVGRRFPQAGLFLAGCTGVTAGVLGNVAGWLTIRALGGGNSAADIWSEPVIWYVGNPADAAIVLGAILLLVWLALRLLPRTRQGLAAALLTVVAVGPLLAVGGYGVARTAEVTGWQPRPLEQLTRVVAHQAGLAETPLDRACAAQFAATYHRPTSTDLTSAICPPLLREAAKDPHDARLILASRPPSTFGHRAPAGPPSSDERRPTVVVTVGPDGRLQARLVTPTTPRPKPSPVARRLLDAAQRRELPCVKRLLTELAPTAPRFEALAVEVVCRVP</sequence>
<evidence type="ECO:0000256" key="2">
    <source>
        <dbReference type="SAM" id="Phobius"/>
    </source>
</evidence>
<feature type="transmembrane region" description="Helical" evidence="2">
    <location>
        <begin position="159"/>
        <end position="179"/>
    </location>
</feature>
<feature type="transmembrane region" description="Helical" evidence="2">
    <location>
        <begin position="51"/>
        <end position="74"/>
    </location>
</feature>
<reference evidence="3 4" key="1">
    <citation type="submission" date="2024-09" db="EMBL/GenBank/DDBJ databases">
        <authorList>
            <person name="Sun Q."/>
            <person name="Mori K."/>
        </authorList>
    </citation>
    <scope>NUCLEOTIDE SEQUENCE [LARGE SCALE GENOMIC DNA]</scope>
    <source>
        <strain evidence="3 4">JCM 15389</strain>
    </source>
</reference>
<dbReference type="EMBL" id="JBHLYQ010000001">
    <property type="protein sequence ID" value="MFC0080571.1"/>
    <property type="molecule type" value="Genomic_DNA"/>
</dbReference>
<keyword evidence="2" id="KW-1133">Transmembrane helix</keyword>
<evidence type="ECO:0000313" key="4">
    <source>
        <dbReference type="Proteomes" id="UP001589788"/>
    </source>
</evidence>
<feature type="transmembrane region" description="Helical" evidence="2">
    <location>
        <begin position="81"/>
        <end position="103"/>
    </location>
</feature>
<keyword evidence="2" id="KW-0472">Membrane</keyword>
<feature type="transmembrane region" description="Helical" evidence="2">
    <location>
        <begin position="18"/>
        <end position="39"/>
    </location>
</feature>
<keyword evidence="2" id="KW-0812">Transmembrane</keyword>
<evidence type="ECO:0000313" key="3">
    <source>
        <dbReference type="EMBL" id="MFC0080571.1"/>
    </source>
</evidence>
<protein>
    <submittedName>
        <fullName evidence="3">Uncharacterized protein</fullName>
    </submittedName>
</protein>
<comment type="caution">
    <text evidence="3">The sequence shown here is derived from an EMBL/GenBank/DDBJ whole genome shotgun (WGS) entry which is preliminary data.</text>
</comment>
<name>A0ABV6BYQ4_9ACTN</name>
<feature type="region of interest" description="Disordered" evidence="1">
    <location>
        <begin position="257"/>
        <end position="278"/>
    </location>
</feature>
<feature type="transmembrane region" description="Helical" evidence="2">
    <location>
        <begin position="123"/>
        <end position="147"/>
    </location>
</feature>
<dbReference type="Proteomes" id="UP001589788">
    <property type="component" value="Unassembled WGS sequence"/>
</dbReference>
<gene>
    <name evidence="3" type="ORF">ACFFRE_00160</name>
</gene>
<accession>A0ABV6BYQ4</accession>
<proteinExistence type="predicted"/>
<evidence type="ECO:0000256" key="1">
    <source>
        <dbReference type="SAM" id="MobiDB-lite"/>
    </source>
</evidence>
<dbReference type="RefSeq" id="WP_377786910.1">
    <property type="nucleotide sequence ID" value="NZ_JBHLYQ010000001.1"/>
</dbReference>
<keyword evidence="4" id="KW-1185">Reference proteome</keyword>